<dbReference type="PANTHER" id="PTHR33527">
    <property type="entry name" value="OS07G0274300 PROTEIN"/>
    <property type="match status" value="1"/>
</dbReference>
<proteinExistence type="predicted"/>
<gene>
    <name evidence="1" type="ORF">L484_011209</name>
</gene>
<protein>
    <submittedName>
        <fullName evidence="1">Uncharacterized protein</fullName>
    </submittedName>
</protein>
<accession>W9SAN5</accession>
<dbReference type="Proteomes" id="UP000030645">
    <property type="component" value="Unassembled WGS sequence"/>
</dbReference>
<evidence type="ECO:0000313" key="1">
    <source>
        <dbReference type="EMBL" id="EXC33232.1"/>
    </source>
</evidence>
<sequence>MKISLENQPFITDLTATEKIIISHVIDEQAYGRLVGELGFGYQSAMRIVGFWKWLEICVNSNIVAKTFPLPNFIVRELAKEAIWCMKFLQTGMPPLPYYSDEFQLLFTTRFLGSEFSLSFLRENVETSESAMAKIDRFAEDACKNIDQVMFGVPSPTLMVDETQQLIMAQLCAWKSFWLLN</sequence>
<evidence type="ECO:0000313" key="2">
    <source>
        <dbReference type="Proteomes" id="UP000030645"/>
    </source>
</evidence>
<keyword evidence="2" id="KW-1185">Reference proteome</keyword>
<reference evidence="2" key="1">
    <citation type="submission" date="2013-01" db="EMBL/GenBank/DDBJ databases">
        <title>Draft Genome Sequence of a Mulberry Tree, Morus notabilis C.K. Schneid.</title>
        <authorList>
            <person name="He N."/>
            <person name="Zhao S."/>
        </authorList>
    </citation>
    <scope>NUCLEOTIDE SEQUENCE</scope>
</reference>
<organism evidence="1 2">
    <name type="scientific">Morus notabilis</name>
    <dbReference type="NCBI Taxonomy" id="981085"/>
    <lineage>
        <taxon>Eukaryota</taxon>
        <taxon>Viridiplantae</taxon>
        <taxon>Streptophyta</taxon>
        <taxon>Embryophyta</taxon>
        <taxon>Tracheophyta</taxon>
        <taxon>Spermatophyta</taxon>
        <taxon>Magnoliopsida</taxon>
        <taxon>eudicotyledons</taxon>
        <taxon>Gunneridae</taxon>
        <taxon>Pentapetalae</taxon>
        <taxon>rosids</taxon>
        <taxon>fabids</taxon>
        <taxon>Rosales</taxon>
        <taxon>Moraceae</taxon>
        <taxon>Moreae</taxon>
        <taxon>Morus</taxon>
    </lineage>
</organism>
<dbReference type="AlphaFoldDB" id="W9SAN5"/>
<dbReference type="EMBL" id="KE346335">
    <property type="protein sequence ID" value="EXC33232.1"/>
    <property type="molecule type" value="Genomic_DNA"/>
</dbReference>
<dbReference type="PANTHER" id="PTHR33527:SF16">
    <property type="entry name" value="RRM DOMAIN-CONTAINING PROTEIN"/>
    <property type="match status" value="1"/>
</dbReference>
<name>W9SAN5_9ROSA</name>